<evidence type="ECO:0000256" key="4">
    <source>
        <dbReference type="ARBA" id="ARBA00022801"/>
    </source>
</evidence>
<evidence type="ECO:0000259" key="8">
    <source>
        <dbReference type="Pfam" id="PF05922"/>
    </source>
</evidence>
<dbReference type="SUPFAM" id="SSF52743">
    <property type="entry name" value="Subtilisin-like"/>
    <property type="match status" value="1"/>
</dbReference>
<dbReference type="EMBL" id="NMUH01001687">
    <property type="protein sequence ID" value="MQL94528.1"/>
    <property type="molecule type" value="Genomic_DNA"/>
</dbReference>
<dbReference type="InterPro" id="IPR036852">
    <property type="entry name" value="Peptidase_S8/S53_dom_sf"/>
</dbReference>
<dbReference type="PANTHER" id="PTHR10795">
    <property type="entry name" value="PROPROTEIN CONVERTASE SUBTILISIN/KEXIN"/>
    <property type="match status" value="1"/>
</dbReference>
<dbReference type="InterPro" id="IPR015500">
    <property type="entry name" value="Peptidase_S8_subtilisin-rel"/>
</dbReference>
<accession>A0A843VDW5</accession>
<dbReference type="AlphaFoldDB" id="A0A843VDW5"/>
<keyword evidence="10" id="KW-1185">Reference proteome</keyword>
<sequence length="336" mass="35898">MSRSEMPASFPHHLDWYASTVQSVSVKLDESESAATDRIIYSYETAFHGFAARLSEEEAALLEQQHGVVAVFLAGGGLQAAHDEEPWSEAFMGVWANAISSHDVIIGVLDTGIWLEIPNFRDAGMGPVPAWWKGACEVGGDFTSKHCNRKIVGARTFYHSYEASAVVIDEREKTPRDRNGHGTHTAATVAGSAMPNASLLGYAPETARGMRWRCGSPPTSSDILSVVDRAVADGVDVLSISLGGGVSSYYRDGMSVAAFGTMEAGVFVAYSAGNARLDPIPVPSASPLLFTPAAIMCDLLCPPRSHQPPHATAPAPRTPAPVERYVLLFLINAIDI</sequence>
<feature type="domain" description="Peptidase S8/S53" evidence="7">
    <location>
        <begin position="102"/>
        <end position="284"/>
    </location>
</feature>
<dbReference type="InterPro" id="IPR000209">
    <property type="entry name" value="Peptidase_S8/S53_dom"/>
</dbReference>
<dbReference type="InterPro" id="IPR010259">
    <property type="entry name" value="S8pro/Inhibitor_I9"/>
</dbReference>
<evidence type="ECO:0000313" key="10">
    <source>
        <dbReference type="Proteomes" id="UP000652761"/>
    </source>
</evidence>
<dbReference type="PRINTS" id="PR00723">
    <property type="entry name" value="SUBTILISIN"/>
</dbReference>
<proteinExistence type="inferred from homology"/>
<evidence type="ECO:0000256" key="3">
    <source>
        <dbReference type="ARBA" id="ARBA00022729"/>
    </source>
</evidence>
<evidence type="ECO:0000313" key="9">
    <source>
        <dbReference type="EMBL" id="MQL94528.1"/>
    </source>
</evidence>
<evidence type="ECO:0000259" key="7">
    <source>
        <dbReference type="Pfam" id="PF00082"/>
    </source>
</evidence>
<name>A0A843VDW5_COLES</name>
<evidence type="ECO:0000256" key="2">
    <source>
        <dbReference type="ARBA" id="ARBA00022670"/>
    </source>
</evidence>
<dbReference type="InterPro" id="IPR045051">
    <property type="entry name" value="SBT"/>
</dbReference>
<dbReference type="Pfam" id="PF00082">
    <property type="entry name" value="Peptidase_S8"/>
    <property type="match status" value="1"/>
</dbReference>
<comment type="similarity">
    <text evidence="1 6">Belongs to the peptidase S8 family.</text>
</comment>
<comment type="caution">
    <text evidence="9">The sequence shown here is derived from an EMBL/GenBank/DDBJ whole genome shotgun (WGS) entry which is preliminary data.</text>
</comment>
<evidence type="ECO:0000256" key="1">
    <source>
        <dbReference type="ARBA" id="ARBA00011073"/>
    </source>
</evidence>
<evidence type="ECO:0000256" key="5">
    <source>
        <dbReference type="ARBA" id="ARBA00022825"/>
    </source>
</evidence>
<dbReference type="OrthoDB" id="687822at2759"/>
<organism evidence="9 10">
    <name type="scientific">Colocasia esculenta</name>
    <name type="common">Wild taro</name>
    <name type="synonym">Arum esculentum</name>
    <dbReference type="NCBI Taxonomy" id="4460"/>
    <lineage>
        <taxon>Eukaryota</taxon>
        <taxon>Viridiplantae</taxon>
        <taxon>Streptophyta</taxon>
        <taxon>Embryophyta</taxon>
        <taxon>Tracheophyta</taxon>
        <taxon>Spermatophyta</taxon>
        <taxon>Magnoliopsida</taxon>
        <taxon>Liliopsida</taxon>
        <taxon>Araceae</taxon>
        <taxon>Aroideae</taxon>
        <taxon>Colocasieae</taxon>
        <taxon>Colocasia</taxon>
    </lineage>
</organism>
<protein>
    <submittedName>
        <fullName evidence="9">Uncharacterized protein</fullName>
    </submittedName>
</protein>
<dbReference type="GO" id="GO:0006508">
    <property type="term" value="P:proteolysis"/>
    <property type="evidence" value="ECO:0007669"/>
    <property type="project" value="UniProtKB-KW"/>
</dbReference>
<keyword evidence="5" id="KW-0720">Serine protease</keyword>
<keyword evidence="2" id="KW-0645">Protease</keyword>
<comment type="caution">
    <text evidence="6">Lacks conserved residue(s) required for the propagation of feature annotation.</text>
</comment>
<dbReference type="Gene3D" id="3.30.70.80">
    <property type="entry name" value="Peptidase S8 propeptide/proteinase inhibitor I9"/>
    <property type="match status" value="1"/>
</dbReference>
<keyword evidence="3" id="KW-0732">Signal</keyword>
<dbReference type="Proteomes" id="UP000652761">
    <property type="component" value="Unassembled WGS sequence"/>
</dbReference>
<dbReference type="InterPro" id="IPR037045">
    <property type="entry name" value="S8pro/Inhibitor_I9_sf"/>
</dbReference>
<dbReference type="Pfam" id="PF05922">
    <property type="entry name" value="Inhibitor_I9"/>
    <property type="match status" value="1"/>
</dbReference>
<reference evidence="9" key="1">
    <citation type="submission" date="2017-07" db="EMBL/GenBank/DDBJ databases">
        <title>Taro Niue Genome Assembly and Annotation.</title>
        <authorList>
            <person name="Atibalentja N."/>
            <person name="Keating K."/>
            <person name="Fields C.J."/>
        </authorList>
    </citation>
    <scope>NUCLEOTIDE SEQUENCE</scope>
    <source>
        <strain evidence="9">Niue_2</strain>
        <tissue evidence="9">Leaf</tissue>
    </source>
</reference>
<feature type="domain" description="Inhibitor I9" evidence="8">
    <location>
        <begin position="4"/>
        <end position="72"/>
    </location>
</feature>
<keyword evidence="4" id="KW-0378">Hydrolase</keyword>
<dbReference type="PROSITE" id="PS51892">
    <property type="entry name" value="SUBTILASE"/>
    <property type="match status" value="1"/>
</dbReference>
<gene>
    <name evidence="9" type="ORF">Taro_027186</name>
</gene>
<evidence type="ECO:0000256" key="6">
    <source>
        <dbReference type="PROSITE-ProRule" id="PRU01240"/>
    </source>
</evidence>
<dbReference type="GO" id="GO:0004252">
    <property type="term" value="F:serine-type endopeptidase activity"/>
    <property type="evidence" value="ECO:0007669"/>
    <property type="project" value="InterPro"/>
</dbReference>
<dbReference type="Gene3D" id="3.40.50.200">
    <property type="entry name" value="Peptidase S8/S53 domain"/>
    <property type="match status" value="1"/>
</dbReference>